<dbReference type="GO" id="GO:0006508">
    <property type="term" value="P:proteolysis"/>
    <property type="evidence" value="ECO:0007669"/>
    <property type="project" value="UniProtKB-KW"/>
</dbReference>
<feature type="transmembrane region" description="Helical" evidence="1">
    <location>
        <begin position="6"/>
        <end position="28"/>
    </location>
</feature>
<organism evidence="4 5">
    <name type="scientific">Erwinia phage Cronus</name>
    <dbReference type="NCBI Taxonomy" id="2163633"/>
    <lineage>
        <taxon>Viruses</taxon>
        <taxon>Duplodnaviria</taxon>
        <taxon>Heunggongvirae</taxon>
        <taxon>Uroviricota</taxon>
        <taxon>Caudoviricetes</taxon>
        <taxon>Pantevenvirales</taxon>
        <taxon>Straboviridae</taxon>
        <taxon>Tevenvirinae</taxon>
        <taxon>Risoevirus</taxon>
        <taxon>Risoevirus cronus</taxon>
        <taxon>Roskildevirus cronus</taxon>
    </lineage>
</organism>
<evidence type="ECO:0000313" key="5">
    <source>
        <dbReference type="Proteomes" id="UP000246316"/>
    </source>
</evidence>
<name>A0A2S1GLS2_9CAUD</name>
<dbReference type="KEGG" id="vg:65112774"/>
<dbReference type="InterPro" id="IPR016594">
    <property type="entry name" value="Inh_T4"/>
</dbReference>
<evidence type="ECO:0000259" key="2">
    <source>
        <dbReference type="Pfam" id="PF26097"/>
    </source>
</evidence>
<dbReference type="InterPro" id="IPR059054">
    <property type="entry name" value="Inh_N"/>
</dbReference>
<keyword evidence="5" id="KW-1185">Reference proteome</keyword>
<feature type="domain" description="Inh C-terminal" evidence="3">
    <location>
        <begin position="214"/>
        <end position="275"/>
    </location>
</feature>
<keyword evidence="1" id="KW-1133">Transmembrane helix</keyword>
<keyword evidence="1" id="KW-0472">Membrane</keyword>
<keyword evidence="4" id="KW-0378">Hydrolase</keyword>
<evidence type="ECO:0000313" key="4">
    <source>
        <dbReference type="EMBL" id="AWD90341.1"/>
    </source>
</evidence>
<dbReference type="RefSeq" id="YP_010095140.1">
    <property type="nucleotide sequence ID" value="NC_055743.1"/>
</dbReference>
<feature type="domain" description="Inh N-terminal" evidence="2">
    <location>
        <begin position="32"/>
        <end position="81"/>
    </location>
</feature>
<keyword evidence="1" id="KW-0812">Transmembrane</keyword>
<dbReference type="Pfam" id="PF26098">
    <property type="entry name" value="Phage_Inh_C"/>
    <property type="match status" value="1"/>
</dbReference>
<dbReference type="PIRSF" id="PIRSF012159">
    <property type="entry name" value="Inh_gp21_prd"/>
    <property type="match status" value="1"/>
</dbReference>
<proteinExistence type="predicted"/>
<dbReference type="Proteomes" id="UP000246316">
    <property type="component" value="Segment"/>
</dbReference>
<sequence length="275" mass="31508">MYGDVYHLNHCLINISTIIFIHVFKLYLEVPMIDKAYIEELRALDNKEAKSKLAEYGQTFNVDLKKTKSFDNMLTDLEQELARLADEPLPEDNEGVSIADLIQASDENDGTAVFQEAPAEAKLLIDSIGEDSQKVIEIVKVDEPKIIFSEPLVTEIPDHIKEAAASHGYEFKQVDSLNDNTIEEAIEQIKADESVYQLPENYSPRISLLGRSPGYMTLPWWIYQWVSENEDWKERPLDFPHPTAHDTLLTLLYYIKRDGSVIIRETRNSSFVTLK</sequence>
<accession>A0A2S1GLS2</accession>
<evidence type="ECO:0000259" key="3">
    <source>
        <dbReference type="Pfam" id="PF26098"/>
    </source>
</evidence>
<reference evidence="4" key="1">
    <citation type="submission" date="2018-03" db="EMBL/GenBank/DDBJ databases">
        <title>Phage therapy in agriculture - a green tech approach to combat plant pathogenic bacteria.</title>
        <authorList>
            <person name="Carstens A.B."/>
            <person name="Djurhuus A.M."/>
            <person name="Hansen L.H."/>
        </authorList>
    </citation>
    <scope>NUCLEOTIDE SEQUENCE [LARGE SCALE GENOMIC DNA]</scope>
</reference>
<dbReference type="EMBL" id="MH059636">
    <property type="protein sequence ID" value="AWD90341.1"/>
    <property type="molecule type" value="Genomic_DNA"/>
</dbReference>
<dbReference type="GO" id="GO:0008233">
    <property type="term" value="F:peptidase activity"/>
    <property type="evidence" value="ECO:0007669"/>
    <property type="project" value="UniProtKB-KW"/>
</dbReference>
<evidence type="ECO:0000256" key="1">
    <source>
        <dbReference type="SAM" id="Phobius"/>
    </source>
</evidence>
<dbReference type="GeneID" id="65112774"/>
<dbReference type="InterPro" id="IPR059055">
    <property type="entry name" value="Inh_C"/>
</dbReference>
<keyword evidence="4" id="KW-0645">Protease</keyword>
<dbReference type="Pfam" id="PF26097">
    <property type="entry name" value="Phage_Inh_N"/>
    <property type="match status" value="1"/>
</dbReference>
<protein>
    <submittedName>
        <fullName evidence="4">Inhibitor of prohead protease</fullName>
    </submittedName>
</protein>